<comment type="caution">
    <text evidence="3">The sequence shown here is derived from an EMBL/GenBank/DDBJ whole genome shotgun (WGS) entry which is preliminary data.</text>
</comment>
<dbReference type="Proteomes" id="UP000264141">
    <property type="component" value="Unassembled WGS sequence"/>
</dbReference>
<comment type="cofactor">
    <cofactor evidence="1">
        <name>Mg(2+)</name>
        <dbReference type="ChEBI" id="CHEBI:18420"/>
    </cofactor>
</comment>
<feature type="binding site" evidence="1">
    <location>
        <position position="156"/>
    </location>
    <ligand>
        <name>substrate</name>
    </ligand>
</feature>
<keyword evidence="3" id="KW-0489">Methyltransferase</keyword>
<proteinExistence type="predicted"/>
<dbReference type="GO" id="GO:0046872">
    <property type="term" value="F:metal ion binding"/>
    <property type="evidence" value="ECO:0007669"/>
    <property type="project" value="UniProtKB-KW"/>
</dbReference>
<keyword evidence="1" id="KW-0460">Magnesium</keyword>
<dbReference type="EMBL" id="DPBP01000028">
    <property type="protein sequence ID" value="HCE17509.1"/>
    <property type="molecule type" value="Genomic_DNA"/>
</dbReference>
<dbReference type="OrthoDB" id="9784786at2"/>
<dbReference type="SUPFAM" id="SSF89562">
    <property type="entry name" value="RraA-like"/>
    <property type="match status" value="1"/>
</dbReference>
<dbReference type="AlphaFoldDB" id="A0A3D1JG02"/>
<dbReference type="GO" id="GO:0008168">
    <property type="term" value="F:methyltransferase activity"/>
    <property type="evidence" value="ECO:0007669"/>
    <property type="project" value="UniProtKB-KW"/>
</dbReference>
<evidence type="ECO:0000313" key="3">
    <source>
        <dbReference type="EMBL" id="HCE17509.1"/>
    </source>
</evidence>
<keyword evidence="3" id="KW-0808">Transferase</keyword>
<evidence type="ECO:0000256" key="2">
    <source>
        <dbReference type="SAM" id="MobiDB-lite"/>
    </source>
</evidence>
<feature type="region of interest" description="Disordered" evidence="2">
    <location>
        <begin position="277"/>
        <end position="296"/>
    </location>
</feature>
<dbReference type="InterPro" id="IPR036704">
    <property type="entry name" value="RraA/RraA-like_sf"/>
</dbReference>
<accession>A0A3D1JG02</accession>
<dbReference type="InterPro" id="IPR005493">
    <property type="entry name" value="RraA/RraA-like"/>
</dbReference>
<evidence type="ECO:0000256" key="1">
    <source>
        <dbReference type="PIRSR" id="PIRSR605493-1"/>
    </source>
</evidence>
<gene>
    <name evidence="3" type="ORF">DEQ80_06590</name>
</gene>
<feature type="binding site" evidence="1">
    <location>
        <begin position="133"/>
        <end position="136"/>
    </location>
    <ligand>
        <name>substrate</name>
    </ligand>
</feature>
<sequence>MRFDNREDIIQLTPLWKGERFENGRPKVPDDILRRFQRVTTEEAWGVLWEHGYKYQFQGDWKVIHPGKILVGRAVTAVMVPKRPDLDTYLLEYGQKEEGRKGFFNSWVIESLQEGDVLVVDMFDKVYEGTFVGGNLSTAVSRRTKYGGQVIWGGIRDVQQVMEITNIQTFYRGNDPTPIRDVTLVGMNVPCRIGNAICMPGDVVLGTPAGIIFVPPHLAEECCIKAEKTAMRDRFGLQRLREGKYTTAQIDSLWTDEIWQDFHNWRKENTPPEYAHLDWSGEEEEMRKRQTGPTIA</sequence>
<dbReference type="STRING" id="229919.GCA_001050195_01813"/>
<protein>
    <submittedName>
        <fullName evidence="3">Dimethylmenaquinone methyltransferase</fullName>
    </submittedName>
</protein>
<feature type="binding site" evidence="1">
    <location>
        <position position="157"/>
    </location>
    <ligand>
        <name>Mg(2+)</name>
        <dbReference type="ChEBI" id="CHEBI:18420"/>
    </ligand>
</feature>
<dbReference type="GO" id="GO:0032259">
    <property type="term" value="P:methylation"/>
    <property type="evidence" value="ECO:0007669"/>
    <property type="project" value="UniProtKB-KW"/>
</dbReference>
<dbReference type="Pfam" id="PF03737">
    <property type="entry name" value="RraA-like"/>
    <property type="match status" value="1"/>
</dbReference>
<evidence type="ECO:0000313" key="4">
    <source>
        <dbReference type="Proteomes" id="UP000264141"/>
    </source>
</evidence>
<name>A0A3D1JG02_9CHLR</name>
<dbReference type="RefSeq" id="WP_062192501.1">
    <property type="nucleotide sequence ID" value="NZ_DF967965.1"/>
</dbReference>
<keyword evidence="1" id="KW-0479">Metal-binding</keyword>
<dbReference type="Gene3D" id="3.50.30.40">
    <property type="entry name" value="Ribonuclease E inhibitor RraA/RraA-like"/>
    <property type="match status" value="1"/>
</dbReference>
<reference evidence="3 4" key="1">
    <citation type="journal article" date="2018" name="Nat. Biotechnol.">
        <title>A standardized bacterial taxonomy based on genome phylogeny substantially revises the tree of life.</title>
        <authorList>
            <person name="Parks D.H."/>
            <person name="Chuvochina M."/>
            <person name="Waite D.W."/>
            <person name="Rinke C."/>
            <person name="Skarshewski A."/>
            <person name="Chaumeil P.A."/>
            <person name="Hugenholtz P."/>
        </authorList>
    </citation>
    <scope>NUCLEOTIDE SEQUENCE [LARGE SCALE GENOMIC DNA]</scope>
    <source>
        <strain evidence="3">UBA8781</strain>
    </source>
</reference>
<organism evidence="3 4">
    <name type="scientific">Anaerolinea thermolimosa</name>
    <dbReference type="NCBI Taxonomy" id="229919"/>
    <lineage>
        <taxon>Bacteria</taxon>
        <taxon>Bacillati</taxon>
        <taxon>Chloroflexota</taxon>
        <taxon>Anaerolineae</taxon>
        <taxon>Anaerolineales</taxon>
        <taxon>Anaerolineaceae</taxon>
        <taxon>Anaerolinea</taxon>
    </lineage>
</organism>